<keyword evidence="2" id="KW-0732">Signal</keyword>
<dbReference type="PIRSF" id="PIRSF017082">
    <property type="entry name" value="YflP"/>
    <property type="match status" value="1"/>
</dbReference>
<dbReference type="InterPro" id="IPR005064">
    <property type="entry name" value="BUG"/>
</dbReference>
<evidence type="ECO:0000256" key="2">
    <source>
        <dbReference type="SAM" id="SignalP"/>
    </source>
</evidence>
<sequence length="306" mass="33705">MLLKKMIAVCTFAVSALTITPAMAAYPEKPITLVCWSSPGSGHDLMARYIAKLGEKHIGQPIVVVNKKGGKGKVAMSYVLNQKSDGYVIMTNTRSMTKRLKPTGGSIAIDSFKYISRVVQDPFVIVVKEDSPFNTMSDLVTYAKNNPNKIKVGGYSTQSVDEGLVHDIEKISKINLNYIPYKGGKEPVVAVLGGHIDVAIANPSEMMTSFQAGKLKALAVTTEDRFSPFDDTPTLKEQDINNVTVHWRGVMASKDVPDEAIQKLDNMIQKVLEEPEFKKFLNSSNMLSGYISNDKFGEYVTKQTKK</sequence>
<protein>
    <submittedName>
        <fullName evidence="3">Tripartite-type tricarboxylate transporter receptor subunit TctC</fullName>
    </submittedName>
</protein>
<dbReference type="Proteomes" id="UP000256542">
    <property type="component" value="Unassembled WGS sequence"/>
</dbReference>
<dbReference type="InterPro" id="IPR042100">
    <property type="entry name" value="Bug_dom1"/>
</dbReference>
<dbReference type="AlphaFoldDB" id="A0A3E0DT64"/>
<feature type="signal peptide" evidence="2">
    <location>
        <begin position="1"/>
        <end position="24"/>
    </location>
</feature>
<dbReference type="SUPFAM" id="SSF53850">
    <property type="entry name" value="Periplasmic binding protein-like II"/>
    <property type="match status" value="1"/>
</dbReference>
<proteinExistence type="inferred from homology"/>
<dbReference type="PANTHER" id="PTHR42928:SF5">
    <property type="entry name" value="BLR1237 PROTEIN"/>
    <property type="match status" value="1"/>
</dbReference>
<organism evidence="3 4">
    <name type="scientific">Marinomonas pollencensis</name>
    <dbReference type="NCBI Taxonomy" id="491954"/>
    <lineage>
        <taxon>Bacteria</taxon>
        <taxon>Pseudomonadati</taxon>
        <taxon>Pseudomonadota</taxon>
        <taxon>Gammaproteobacteria</taxon>
        <taxon>Oceanospirillales</taxon>
        <taxon>Oceanospirillaceae</taxon>
        <taxon>Marinomonas</taxon>
    </lineage>
</organism>
<evidence type="ECO:0000313" key="4">
    <source>
        <dbReference type="Proteomes" id="UP000256542"/>
    </source>
</evidence>
<dbReference type="RefSeq" id="WP_115896446.1">
    <property type="nucleotide sequence ID" value="NZ_QUNG01000002.1"/>
</dbReference>
<dbReference type="Gene3D" id="3.40.190.150">
    <property type="entry name" value="Bordetella uptake gene, domain 1"/>
    <property type="match status" value="1"/>
</dbReference>
<evidence type="ECO:0000256" key="1">
    <source>
        <dbReference type="ARBA" id="ARBA00006987"/>
    </source>
</evidence>
<reference evidence="3 4" key="1">
    <citation type="submission" date="2018-08" db="EMBL/GenBank/DDBJ databases">
        <title>Genomic Encyclopedia of Type Strains, Phase III (KMG-III): the genomes of soil and plant-associated and newly described type strains.</title>
        <authorList>
            <person name="Whitman W."/>
        </authorList>
    </citation>
    <scope>NUCLEOTIDE SEQUENCE [LARGE SCALE GENOMIC DNA]</scope>
    <source>
        <strain evidence="3 4">CECT 7375</strain>
    </source>
</reference>
<dbReference type="Gene3D" id="3.40.190.10">
    <property type="entry name" value="Periplasmic binding protein-like II"/>
    <property type="match status" value="1"/>
</dbReference>
<evidence type="ECO:0000313" key="3">
    <source>
        <dbReference type="EMBL" id="REG85663.1"/>
    </source>
</evidence>
<dbReference type="PANTHER" id="PTHR42928">
    <property type="entry name" value="TRICARBOXYLATE-BINDING PROTEIN"/>
    <property type="match status" value="1"/>
</dbReference>
<gene>
    <name evidence="3" type="ORF">DFP81_102196</name>
</gene>
<dbReference type="EMBL" id="QUNG01000002">
    <property type="protein sequence ID" value="REG85663.1"/>
    <property type="molecule type" value="Genomic_DNA"/>
</dbReference>
<dbReference type="Pfam" id="PF03401">
    <property type="entry name" value="TctC"/>
    <property type="match status" value="1"/>
</dbReference>
<keyword evidence="4" id="KW-1185">Reference proteome</keyword>
<keyword evidence="3" id="KW-0675">Receptor</keyword>
<comment type="similarity">
    <text evidence="1">Belongs to the UPF0065 (bug) family.</text>
</comment>
<dbReference type="OrthoDB" id="5171643at2"/>
<feature type="chain" id="PRO_5017561030" evidence="2">
    <location>
        <begin position="25"/>
        <end position="306"/>
    </location>
</feature>
<accession>A0A3E0DT64</accession>
<name>A0A3E0DT64_9GAMM</name>
<dbReference type="CDD" id="cd07012">
    <property type="entry name" value="PBP2_Bug_TTT"/>
    <property type="match status" value="1"/>
</dbReference>
<comment type="caution">
    <text evidence="3">The sequence shown here is derived from an EMBL/GenBank/DDBJ whole genome shotgun (WGS) entry which is preliminary data.</text>
</comment>